<evidence type="ECO:0000256" key="4">
    <source>
        <dbReference type="SAM" id="MobiDB-lite"/>
    </source>
</evidence>
<dbReference type="GO" id="GO:0031177">
    <property type="term" value="F:phosphopantetheine binding"/>
    <property type="evidence" value="ECO:0007669"/>
    <property type="project" value="InterPro"/>
</dbReference>
<feature type="region of interest" description="Disordered" evidence="4">
    <location>
        <begin position="688"/>
        <end position="715"/>
    </location>
</feature>
<dbReference type="Pfam" id="PF00550">
    <property type="entry name" value="PP-binding"/>
    <property type="match status" value="1"/>
</dbReference>
<dbReference type="GO" id="GO:0017000">
    <property type="term" value="P:antibiotic biosynthetic process"/>
    <property type="evidence" value="ECO:0007669"/>
    <property type="project" value="UniProtKB-ARBA"/>
</dbReference>
<dbReference type="SMART" id="SM00822">
    <property type="entry name" value="PKS_KR"/>
    <property type="match status" value="1"/>
</dbReference>
<dbReference type="Gene3D" id="3.40.50.720">
    <property type="entry name" value="NAD(P)-binding Rossmann-like Domain"/>
    <property type="match status" value="1"/>
</dbReference>
<dbReference type="InterPro" id="IPR050091">
    <property type="entry name" value="PKS_NRPS_Biosynth_Enz"/>
</dbReference>
<feature type="non-terminal residue" evidence="7">
    <location>
        <position position="731"/>
    </location>
</feature>
<dbReference type="SMART" id="SM00823">
    <property type="entry name" value="PKS_PP"/>
    <property type="match status" value="1"/>
</dbReference>
<evidence type="ECO:0000256" key="2">
    <source>
        <dbReference type="ARBA" id="ARBA00022553"/>
    </source>
</evidence>
<dbReference type="PROSITE" id="PS52019">
    <property type="entry name" value="PKS_MFAS_DH"/>
    <property type="match status" value="1"/>
</dbReference>
<dbReference type="Pfam" id="PF14765">
    <property type="entry name" value="PS-DH"/>
    <property type="match status" value="1"/>
</dbReference>
<dbReference type="EMBL" id="JAAGMD010000248">
    <property type="protein sequence ID" value="NEA86195.1"/>
    <property type="molecule type" value="Genomic_DNA"/>
</dbReference>
<dbReference type="CDD" id="cd08955">
    <property type="entry name" value="KR_2_FAS_SDR_x"/>
    <property type="match status" value="1"/>
</dbReference>
<dbReference type="InterPro" id="IPR036291">
    <property type="entry name" value="NAD(P)-bd_dom_sf"/>
</dbReference>
<keyword evidence="1" id="KW-0596">Phosphopantetheine</keyword>
<gene>
    <name evidence="7" type="ORF">G3I53_09115</name>
</gene>
<dbReference type="SUPFAM" id="SSF47336">
    <property type="entry name" value="ACP-like"/>
    <property type="match status" value="1"/>
</dbReference>
<organism evidence="7">
    <name type="scientific">Streptomyces sp. SID14436</name>
    <dbReference type="NCBI Taxonomy" id="2706070"/>
    <lineage>
        <taxon>Bacteria</taxon>
        <taxon>Bacillati</taxon>
        <taxon>Actinomycetota</taxon>
        <taxon>Actinomycetes</taxon>
        <taxon>Kitasatosporales</taxon>
        <taxon>Streptomycetaceae</taxon>
        <taxon>Streptomyces</taxon>
    </lineage>
</organism>
<evidence type="ECO:0000259" key="5">
    <source>
        <dbReference type="PROSITE" id="PS50075"/>
    </source>
</evidence>
<accession>A0A6G3QS70</accession>
<dbReference type="PROSITE" id="PS50075">
    <property type="entry name" value="CARRIER"/>
    <property type="match status" value="1"/>
</dbReference>
<dbReference type="AlphaFoldDB" id="A0A6G3QS70"/>
<name>A0A6G3QS70_9ACTN</name>
<reference evidence="7" key="1">
    <citation type="submission" date="2020-01" db="EMBL/GenBank/DDBJ databases">
        <title>Insect and environment-associated Actinomycetes.</title>
        <authorList>
            <person name="Currrie C."/>
            <person name="Chevrette M."/>
            <person name="Carlson C."/>
            <person name="Stubbendieck R."/>
            <person name="Wendt-Pienkowski E."/>
        </authorList>
    </citation>
    <scope>NUCLEOTIDE SEQUENCE</scope>
    <source>
        <strain evidence="7">SID14436</strain>
    </source>
</reference>
<evidence type="ECO:0000313" key="7">
    <source>
        <dbReference type="EMBL" id="NEA86195.1"/>
    </source>
</evidence>
<dbReference type="PANTHER" id="PTHR43775:SF37">
    <property type="entry name" value="SI:DKEY-61P9.11"/>
    <property type="match status" value="1"/>
</dbReference>
<dbReference type="InterPro" id="IPR009081">
    <property type="entry name" value="PP-bd_ACP"/>
</dbReference>
<dbReference type="Gene3D" id="3.10.129.120">
    <property type="match status" value="1"/>
</dbReference>
<keyword evidence="2" id="KW-0597">Phosphoprotein</keyword>
<dbReference type="GO" id="GO:0004312">
    <property type="term" value="F:fatty acid synthase activity"/>
    <property type="evidence" value="ECO:0007669"/>
    <property type="project" value="TreeGrafter"/>
</dbReference>
<feature type="region of interest" description="C-terminal hotdog fold" evidence="3">
    <location>
        <begin position="1"/>
        <end position="115"/>
    </location>
</feature>
<comment type="caution">
    <text evidence="7">The sequence shown here is derived from an EMBL/GenBank/DDBJ whole genome shotgun (WGS) entry which is preliminary data.</text>
</comment>
<dbReference type="InterPro" id="IPR049900">
    <property type="entry name" value="PKS_mFAS_DH"/>
</dbReference>
<dbReference type="InterPro" id="IPR020806">
    <property type="entry name" value="PKS_PP-bd"/>
</dbReference>
<dbReference type="RefSeq" id="WP_164438211.1">
    <property type="nucleotide sequence ID" value="NZ_JAAGMD010000248.1"/>
</dbReference>
<dbReference type="Gene3D" id="1.10.1200.10">
    <property type="entry name" value="ACP-like"/>
    <property type="match status" value="1"/>
</dbReference>
<protein>
    <submittedName>
        <fullName evidence="7">SDR family NAD(P)-dependent oxidoreductase</fullName>
    </submittedName>
</protein>
<evidence type="ECO:0000259" key="6">
    <source>
        <dbReference type="PROSITE" id="PS52019"/>
    </source>
</evidence>
<dbReference type="GO" id="GO:0006633">
    <property type="term" value="P:fatty acid biosynthetic process"/>
    <property type="evidence" value="ECO:0007669"/>
    <property type="project" value="TreeGrafter"/>
</dbReference>
<proteinExistence type="predicted"/>
<dbReference type="InterPro" id="IPR057326">
    <property type="entry name" value="KR_dom"/>
</dbReference>
<comment type="caution">
    <text evidence="3">Lacks conserved residue(s) required for the propagation of feature annotation.</text>
</comment>
<feature type="region of interest" description="N-terminal hotdog fold" evidence="3">
    <location>
        <position position="1"/>
    </location>
</feature>
<dbReference type="Pfam" id="PF08659">
    <property type="entry name" value="KR"/>
    <property type="match status" value="1"/>
</dbReference>
<sequence>FRGLAEGHRADGAALARLTGRPAEGHLIHPALLDAALHTAALPDGAPTDRAFVPAGTGRLRFTGRRTAPAWVTCHPRSLSGDTLTCDLRLWDADEHLVLEAEDLRLAALSPLDGALFETRWQPRPDPAGRPDRGSWLILADATGTAAGLTGRLDPSVPHVVARRGPRFAAEGPGRYVLDTADPDQLARLLDEAFADAPPSRVVQLSALDAPAVTDDRTAEEAARLCCLTTLHLVRALAGRGPAPRLFVVVRGSQAAGDSTRVAHPQQALAWGFGLALDQEHPELSTTLIDLPETDGTDALWTALAHADDERLVALRDTGRLVPRLTRARPDDDGAGVSPDGVHLVTGGLGGLGRVVAEQLVRRGARRLALLSRGTPDADTAAWIAGLRDDGVTVHLARADVADRAALTFALDTLRRDAGPVASVVHTAGVLDDATVANLTDERVLRVLAPKVLGTALLTELTPEADGLVLFASAAGLLGSAGQAPYSAANAFLDAWAHHLSRAGRPALSLDWGAWSGVGMAAAFAARAAETGRSGLLPFTPQEGGELFARVLGTTRRQLAPLALDRELLALAPDLVRTRPLLGDLAGGTRAAGDTDGLAAKALAATTGADRATWLEAYVRARVNAVSGGTVDASGTAALKELGLDSLMLVRLRNDFARDLGVEIPAAEVFAATDTRGLARMLAEALPQRAAPTTAAPGEPDRGRPDVPDSELLPATRDVVRLLRSARPDMP</sequence>
<evidence type="ECO:0000256" key="3">
    <source>
        <dbReference type="PROSITE-ProRule" id="PRU01363"/>
    </source>
</evidence>
<dbReference type="PANTHER" id="PTHR43775">
    <property type="entry name" value="FATTY ACID SYNTHASE"/>
    <property type="match status" value="1"/>
</dbReference>
<feature type="non-terminal residue" evidence="7">
    <location>
        <position position="1"/>
    </location>
</feature>
<dbReference type="InterPro" id="IPR036736">
    <property type="entry name" value="ACP-like_sf"/>
</dbReference>
<feature type="domain" description="Carrier" evidence="5">
    <location>
        <begin position="610"/>
        <end position="686"/>
    </location>
</feature>
<evidence type="ECO:0000256" key="1">
    <source>
        <dbReference type="ARBA" id="ARBA00022450"/>
    </source>
</evidence>
<dbReference type="InterPro" id="IPR013968">
    <property type="entry name" value="PKS_KR"/>
</dbReference>
<feature type="domain" description="PKS/mFAS DH" evidence="6">
    <location>
        <begin position="1"/>
        <end position="115"/>
    </location>
</feature>
<dbReference type="InterPro" id="IPR049551">
    <property type="entry name" value="PKS_DH_C"/>
</dbReference>
<dbReference type="PROSITE" id="PS00012">
    <property type="entry name" value="PHOSPHOPANTETHEINE"/>
    <property type="match status" value="1"/>
</dbReference>
<dbReference type="InterPro" id="IPR006162">
    <property type="entry name" value="Ppantetheine_attach_site"/>
</dbReference>
<dbReference type="SUPFAM" id="SSF51735">
    <property type="entry name" value="NAD(P)-binding Rossmann-fold domains"/>
    <property type="match status" value="2"/>
</dbReference>